<feature type="compositionally biased region" description="Polar residues" evidence="7">
    <location>
        <begin position="539"/>
        <end position="553"/>
    </location>
</feature>
<evidence type="ECO:0000313" key="11">
    <source>
        <dbReference type="Proteomes" id="UP000030762"/>
    </source>
</evidence>
<dbReference type="GO" id="GO:0006367">
    <property type="term" value="P:transcription initiation at RNA polymerase II promoter"/>
    <property type="evidence" value="ECO:0007669"/>
    <property type="project" value="TreeGrafter"/>
</dbReference>
<evidence type="ECO:0000256" key="3">
    <source>
        <dbReference type="ARBA" id="ARBA00017363"/>
    </source>
</evidence>
<keyword evidence="11" id="KW-1185">Reference proteome</keyword>
<dbReference type="GeneID" id="19945954"/>
<feature type="region of interest" description="Disordered" evidence="7">
    <location>
        <begin position="500"/>
        <end position="553"/>
    </location>
</feature>
<feature type="domain" description="Transcription initiation factor TFIID subunit 2 Ig-like" evidence="8">
    <location>
        <begin position="592"/>
        <end position="713"/>
    </location>
</feature>
<dbReference type="GO" id="GO:0000976">
    <property type="term" value="F:transcription cis-regulatory region binding"/>
    <property type="evidence" value="ECO:0007669"/>
    <property type="project" value="TreeGrafter"/>
</dbReference>
<feature type="compositionally biased region" description="Acidic residues" evidence="7">
    <location>
        <begin position="527"/>
        <end position="536"/>
    </location>
</feature>
<evidence type="ECO:0000313" key="10">
    <source>
        <dbReference type="EMBL" id="EQC37635.1"/>
    </source>
</evidence>
<dbReference type="InterPro" id="IPR037813">
    <property type="entry name" value="TAF2"/>
</dbReference>
<dbReference type="PANTHER" id="PTHR15137:SF9">
    <property type="entry name" value="TRANSCRIPTION INITIATION FACTOR TFIID SUBUNIT 2"/>
    <property type="match status" value="1"/>
</dbReference>
<feature type="domain" description="Transcription initiation factor TFIID subunit 2 TPR repeats" evidence="9">
    <location>
        <begin position="857"/>
        <end position="1008"/>
    </location>
</feature>
<feature type="region of interest" description="Disordered" evidence="7">
    <location>
        <begin position="1186"/>
        <end position="1233"/>
    </location>
</feature>
<dbReference type="InterPro" id="IPR057345">
    <property type="entry name" value="Ig-like_TAF2"/>
</dbReference>
<dbReference type="SUPFAM" id="SSF55486">
    <property type="entry name" value="Metalloproteases ('zincins'), catalytic domain"/>
    <property type="match status" value="1"/>
</dbReference>
<dbReference type="CDD" id="cd09839">
    <property type="entry name" value="M1_like_TAF2"/>
    <property type="match status" value="1"/>
</dbReference>
<dbReference type="VEuPathDB" id="FungiDB:SDRG_05227"/>
<sequence>MMMDYDYLQQRLQLRVDLLEKRLVGVSELILAPKASDLSRVRVHCRQMKVARVTVNGLDARFEQLDFLSEVVHESYRDWASYDLFYRGAIVASKEGTLVIELPAPIERTNGQAPSASQASSADDNDNSNVTDDDSKHAKDNAFWDLDTIPSSQTGYEPLRIRVEYVLEDPRGGVRFLLPDADHPNRSPHMYTYCGPFGGLCDGARMWMPCRDSLKDTCTFRIELLVPAYCVAICSGRLVDQSLDESYRSFRYVVNTKTNCSMLGFAVGPFRMYIPEAMPRMTYFCLPEVYEDLVHTTSSVHLSKSNKESTAHQPYPTTSILAFYEGYLNARYPFETYQQVYVEDPPDEVQYYAGASVLDQRSLYGPTIIDRKLPSHLLQVKAFVGSWIAGAIGIQTTKDAWVLIGVVGHLVNAYVKVVFGEEEYGYRIQLAMDALTTIELTSDDAPTLIYPDVDVYGEYDPSYVPFLEAKGPLILHMIEQRVGQKHLQISLQRIVAGSVPTESYGKQPSNGNSGKTKHDDDEKDKENDDDGDDGDDGNTSVINSNLDETATKTGQPQALSTWSLLSIVKSIAGASGQDLCRLFLQTWIVHGGLPFFSVGFWYNRKQTQAEVVLEQTLLPGCEKYTGNIKITIVEEQSEYVHHKRIESLRHKWEFPCHSKVRKKRRTRQKLDQSDDDYSSQISGAGMGLNDTPVYWVKIDPECGWLRHIVMYQPDFNWMEQLLSDSKCVRSRVHAARALALYPLAHEKSHVMACRVLTECMHGLTTHSRRLRAEAAIALGLWQSLHAPMTNARTDLPDWKGMHNLVRIFKEHFFDRTADMPLPNYFLPSGGKVILESVGEEQSTTSRDIQIQDYAEGEYEIKKAIPKALAVVRSRTGFSPPEIETFLLQLLMQNDNSKNYVEMADESSVADDCFYVGSLILALSVLVLENRSLGKKETATEILRLLHYDDVRPSYGHTITICCLEALCNLQLTGRLADESAVPYHRYASPKYPAMVRKAAIESILRLYFAEDPRDEAASKKTRPFGPVAAISYALRLVETESSPSIRRFAIQVCLNCLRGFPPSVAAQVLATWDHAYTLGIMHAIQMEHHGAFLQKSPTKESIASTFTPPSLLSLREDSLATRAAAELLWSIMNTTASTDQPLRVSLALLYRKIWGDATPICLAHSVQEKPANWAGGYESLRKLIEESKSNTKSSSSSGHPTKSKHHGDDHSKKRPPSGSPPLPGMAGPFDQLKGKKLKLKLGETVVMSHKL</sequence>
<dbReference type="GO" id="GO:0005669">
    <property type="term" value="C:transcription factor TFIID complex"/>
    <property type="evidence" value="ECO:0007669"/>
    <property type="project" value="InterPro"/>
</dbReference>
<dbReference type="OrthoDB" id="60780at2759"/>
<dbReference type="OMA" id="EQPDYQW"/>
<evidence type="ECO:0000256" key="7">
    <source>
        <dbReference type="SAM" id="MobiDB-lite"/>
    </source>
</evidence>
<dbReference type="RefSeq" id="XP_008609155.1">
    <property type="nucleotide sequence ID" value="XM_008610933.1"/>
</dbReference>
<proteinExistence type="inferred from homology"/>
<dbReference type="InParanoid" id="T0QUE5"/>
<evidence type="ECO:0000256" key="1">
    <source>
        <dbReference type="ARBA" id="ARBA00004123"/>
    </source>
</evidence>
<dbReference type="SUPFAM" id="SSF63737">
    <property type="entry name" value="Leukotriene A4 hydrolase N-terminal domain"/>
    <property type="match status" value="1"/>
</dbReference>
<evidence type="ECO:0000256" key="4">
    <source>
        <dbReference type="ARBA" id="ARBA00023015"/>
    </source>
</evidence>
<keyword evidence="4" id="KW-0805">Transcription regulation</keyword>
<dbReference type="GO" id="GO:0003682">
    <property type="term" value="F:chromatin binding"/>
    <property type="evidence" value="ECO:0007669"/>
    <property type="project" value="TreeGrafter"/>
</dbReference>
<feature type="region of interest" description="Disordered" evidence="7">
    <location>
        <begin position="659"/>
        <end position="678"/>
    </location>
</feature>
<comment type="similarity">
    <text evidence="2">Belongs to the TAF2 family.</text>
</comment>
<dbReference type="Pfam" id="PF25577">
    <property type="entry name" value="TPR_TAF2_C"/>
    <property type="match status" value="1"/>
</dbReference>
<gene>
    <name evidence="10" type="ORF">SDRG_05227</name>
</gene>
<accession>T0QUE5</accession>
<dbReference type="Proteomes" id="UP000030762">
    <property type="component" value="Unassembled WGS sequence"/>
</dbReference>
<keyword evidence="5" id="KW-0804">Transcription</keyword>
<dbReference type="Gene3D" id="2.60.40.1730">
    <property type="entry name" value="tricorn interacting facor f3 domain"/>
    <property type="match status" value="1"/>
</dbReference>
<feature type="compositionally biased region" description="Basic and acidic residues" evidence="7">
    <location>
        <begin position="516"/>
        <end position="526"/>
    </location>
</feature>
<dbReference type="AlphaFoldDB" id="T0QUE5"/>
<dbReference type="InterPro" id="IPR027268">
    <property type="entry name" value="Peptidase_M4/M1_CTD_sf"/>
</dbReference>
<comment type="subcellular location">
    <subcellularLocation>
        <location evidence="1">Nucleus</location>
    </subcellularLocation>
</comment>
<keyword evidence="6" id="KW-0539">Nucleus</keyword>
<evidence type="ECO:0000259" key="8">
    <source>
        <dbReference type="Pfam" id="PF25316"/>
    </source>
</evidence>
<dbReference type="STRING" id="1156394.T0QUE5"/>
<feature type="compositionally biased region" description="Low complexity" evidence="7">
    <location>
        <begin position="1190"/>
        <end position="1200"/>
    </location>
</feature>
<reference evidence="10 11" key="1">
    <citation type="submission" date="2012-04" db="EMBL/GenBank/DDBJ databases">
        <title>The Genome Sequence of Saprolegnia declina VS20.</title>
        <authorList>
            <consortium name="The Broad Institute Genome Sequencing Platform"/>
            <person name="Russ C."/>
            <person name="Nusbaum C."/>
            <person name="Tyler B."/>
            <person name="van West P."/>
            <person name="Dieguez-Uribeondo J."/>
            <person name="de Bruijn I."/>
            <person name="Tripathy S."/>
            <person name="Jiang R."/>
            <person name="Young S.K."/>
            <person name="Zeng Q."/>
            <person name="Gargeya S."/>
            <person name="Fitzgerald M."/>
            <person name="Haas B."/>
            <person name="Abouelleil A."/>
            <person name="Alvarado L."/>
            <person name="Arachchi H.M."/>
            <person name="Berlin A."/>
            <person name="Chapman S.B."/>
            <person name="Goldberg J."/>
            <person name="Griggs A."/>
            <person name="Gujja S."/>
            <person name="Hansen M."/>
            <person name="Howarth C."/>
            <person name="Imamovic A."/>
            <person name="Larimer J."/>
            <person name="McCowen C."/>
            <person name="Montmayeur A."/>
            <person name="Murphy C."/>
            <person name="Neiman D."/>
            <person name="Pearson M."/>
            <person name="Priest M."/>
            <person name="Roberts A."/>
            <person name="Saif S."/>
            <person name="Shea T."/>
            <person name="Sisk P."/>
            <person name="Sykes S."/>
            <person name="Wortman J."/>
            <person name="Nusbaum C."/>
            <person name="Birren B."/>
        </authorList>
    </citation>
    <scope>NUCLEOTIDE SEQUENCE [LARGE SCALE GENOMIC DNA]</scope>
    <source>
        <strain evidence="10 11">VS20</strain>
    </source>
</reference>
<organism evidence="10 11">
    <name type="scientific">Saprolegnia diclina (strain VS20)</name>
    <dbReference type="NCBI Taxonomy" id="1156394"/>
    <lineage>
        <taxon>Eukaryota</taxon>
        <taxon>Sar</taxon>
        <taxon>Stramenopiles</taxon>
        <taxon>Oomycota</taxon>
        <taxon>Saprolegniomycetes</taxon>
        <taxon>Saprolegniales</taxon>
        <taxon>Saprolegniaceae</taxon>
        <taxon>Saprolegnia</taxon>
    </lineage>
</organism>
<feature type="region of interest" description="Disordered" evidence="7">
    <location>
        <begin position="109"/>
        <end position="136"/>
    </location>
</feature>
<dbReference type="PANTHER" id="PTHR15137">
    <property type="entry name" value="TRANSCRIPTION INITIATION FACTOR TFIID"/>
    <property type="match status" value="1"/>
</dbReference>
<evidence type="ECO:0000256" key="6">
    <source>
        <dbReference type="ARBA" id="ARBA00023242"/>
    </source>
</evidence>
<protein>
    <recommendedName>
        <fullName evidence="3">Transcription initiation factor TFIID subunit 2</fullName>
    </recommendedName>
</protein>
<name>T0QUE5_SAPDV</name>
<dbReference type="EMBL" id="JH767144">
    <property type="protein sequence ID" value="EQC37635.1"/>
    <property type="molecule type" value="Genomic_DNA"/>
</dbReference>
<evidence type="ECO:0000259" key="9">
    <source>
        <dbReference type="Pfam" id="PF25577"/>
    </source>
</evidence>
<dbReference type="eggNOG" id="KOG1932">
    <property type="taxonomic scope" value="Eukaryota"/>
</dbReference>
<dbReference type="Gene3D" id="1.10.390.10">
    <property type="entry name" value="Neutral Protease Domain 2"/>
    <property type="match status" value="1"/>
</dbReference>
<feature type="compositionally biased region" description="Low complexity" evidence="7">
    <location>
        <begin position="115"/>
        <end position="130"/>
    </location>
</feature>
<feature type="compositionally biased region" description="Polar residues" evidence="7">
    <location>
        <begin position="500"/>
        <end position="514"/>
    </location>
</feature>
<dbReference type="Pfam" id="PF25316">
    <property type="entry name" value="TAF2_3rd"/>
    <property type="match status" value="1"/>
</dbReference>
<dbReference type="InterPro" id="IPR042097">
    <property type="entry name" value="Aminopeptidase_N-like_N_sf"/>
</dbReference>
<dbReference type="GO" id="GO:0016251">
    <property type="term" value="F:RNA polymerase II general transcription initiation factor activity"/>
    <property type="evidence" value="ECO:0007669"/>
    <property type="project" value="TreeGrafter"/>
</dbReference>
<evidence type="ECO:0000256" key="5">
    <source>
        <dbReference type="ARBA" id="ARBA00023163"/>
    </source>
</evidence>
<evidence type="ECO:0000256" key="2">
    <source>
        <dbReference type="ARBA" id="ARBA00010937"/>
    </source>
</evidence>
<dbReference type="InterPro" id="IPR057991">
    <property type="entry name" value="TPR_TAF2_C"/>
</dbReference>